<evidence type="ECO:0000313" key="4">
    <source>
        <dbReference type="Proteomes" id="UP000257109"/>
    </source>
</evidence>
<dbReference type="CDD" id="cd01647">
    <property type="entry name" value="RT_LTR"/>
    <property type="match status" value="1"/>
</dbReference>
<dbReference type="Gene3D" id="3.30.70.270">
    <property type="match status" value="1"/>
</dbReference>
<feature type="non-terminal residue" evidence="3">
    <location>
        <position position="1"/>
    </location>
</feature>
<accession>A0A371GPL8</accession>
<dbReference type="PANTHER" id="PTHR35046:SF9">
    <property type="entry name" value="RNA-DIRECTED DNA POLYMERASE"/>
    <property type="match status" value="1"/>
</dbReference>
<dbReference type="PANTHER" id="PTHR35046">
    <property type="entry name" value="ZINC KNUCKLE (CCHC-TYPE) FAMILY PROTEIN"/>
    <property type="match status" value="1"/>
</dbReference>
<dbReference type="OrthoDB" id="1935586at2759"/>
<reference evidence="3" key="1">
    <citation type="submission" date="2018-05" db="EMBL/GenBank/DDBJ databases">
        <title>Draft genome of Mucuna pruriens seed.</title>
        <authorList>
            <person name="Nnadi N.E."/>
            <person name="Vos R."/>
            <person name="Hasami M.H."/>
            <person name="Devisetty U.K."/>
            <person name="Aguiy J.C."/>
        </authorList>
    </citation>
    <scope>NUCLEOTIDE SEQUENCE [LARGE SCALE GENOMIC DNA]</scope>
    <source>
        <strain evidence="3">JCA_2017</strain>
    </source>
</reference>
<feature type="domain" description="Tf2-1-like SH3-like" evidence="2">
    <location>
        <begin position="235"/>
        <end position="270"/>
    </location>
</feature>
<name>A0A371GPL8_MUCPR</name>
<dbReference type="Pfam" id="PF00078">
    <property type="entry name" value="RVT_1"/>
    <property type="match status" value="1"/>
</dbReference>
<evidence type="ECO:0000313" key="3">
    <source>
        <dbReference type="EMBL" id="RDX92501.1"/>
    </source>
</evidence>
<evidence type="ECO:0000259" key="2">
    <source>
        <dbReference type="Pfam" id="PF24626"/>
    </source>
</evidence>
<keyword evidence="4" id="KW-1185">Reference proteome</keyword>
<dbReference type="Gene3D" id="3.10.10.10">
    <property type="entry name" value="HIV Type 1 Reverse Transcriptase, subunit A, domain 1"/>
    <property type="match status" value="1"/>
</dbReference>
<protein>
    <submittedName>
        <fullName evidence="3">Uncharacterized protein</fullName>
    </submittedName>
</protein>
<dbReference type="EMBL" id="QJKJ01004862">
    <property type="protein sequence ID" value="RDX92501.1"/>
    <property type="molecule type" value="Genomic_DNA"/>
</dbReference>
<dbReference type="STRING" id="157652.A0A371GPL8"/>
<proteinExistence type="predicted"/>
<comment type="caution">
    <text evidence="3">The sequence shown here is derived from an EMBL/GenBank/DDBJ whole genome shotgun (WGS) entry which is preliminary data.</text>
</comment>
<dbReference type="InterPro" id="IPR043128">
    <property type="entry name" value="Rev_trsase/Diguanyl_cyclase"/>
</dbReference>
<dbReference type="InterPro" id="IPR000477">
    <property type="entry name" value="RT_dom"/>
</dbReference>
<dbReference type="InterPro" id="IPR043502">
    <property type="entry name" value="DNA/RNA_pol_sf"/>
</dbReference>
<organism evidence="3 4">
    <name type="scientific">Mucuna pruriens</name>
    <name type="common">Velvet bean</name>
    <name type="synonym">Dolichos pruriens</name>
    <dbReference type="NCBI Taxonomy" id="157652"/>
    <lineage>
        <taxon>Eukaryota</taxon>
        <taxon>Viridiplantae</taxon>
        <taxon>Streptophyta</taxon>
        <taxon>Embryophyta</taxon>
        <taxon>Tracheophyta</taxon>
        <taxon>Spermatophyta</taxon>
        <taxon>Magnoliopsida</taxon>
        <taxon>eudicotyledons</taxon>
        <taxon>Gunneridae</taxon>
        <taxon>Pentapetalae</taxon>
        <taxon>rosids</taxon>
        <taxon>fabids</taxon>
        <taxon>Fabales</taxon>
        <taxon>Fabaceae</taxon>
        <taxon>Papilionoideae</taxon>
        <taxon>50 kb inversion clade</taxon>
        <taxon>NPAAA clade</taxon>
        <taxon>indigoferoid/millettioid clade</taxon>
        <taxon>Phaseoleae</taxon>
        <taxon>Mucuna</taxon>
    </lineage>
</organism>
<evidence type="ECO:0000259" key="1">
    <source>
        <dbReference type="Pfam" id="PF00078"/>
    </source>
</evidence>
<dbReference type="Proteomes" id="UP000257109">
    <property type="component" value="Unassembled WGS sequence"/>
</dbReference>
<feature type="domain" description="Reverse transcriptase" evidence="1">
    <location>
        <begin position="99"/>
        <end position="166"/>
    </location>
</feature>
<sequence>MSVFAKKKVVEIALLAKEKLLLMYKDVYFTNEFHPSFPCEVDSLLQEFTNVFPEEVPHGLPPLRGIEHQIDLILGCPIPNRPAYRTNLKKQRKFRSKLDDMLDELFCSCAFTKIDLRSGYNQIRMKEGDEWKTTFKTKYSLYEWLVMPFGLTNAPSIVIRRFVKNFSSTAAPLNELVKKNVVFKWDDVHEKKADFVRELHAKVQANIKKRNEQYARKENKGHVKVTFEPGDWVSYSKKFKLQPRGDGPFQVLERINDNAYKLDLPISYGNVRNLIRGRILLKREGMIETQPTEPNTLCVTLEVAIRVTLSFNNFGSIDKSRLGSSSIFT</sequence>
<dbReference type="SUPFAM" id="SSF56672">
    <property type="entry name" value="DNA/RNA polymerases"/>
    <property type="match status" value="1"/>
</dbReference>
<gene>
    <name evidence="3" type="ORF">CR513_25361</name>
</gene>
<dbReference type="Pfam" id="PF24626">
    <property type="entry name" value="SH3_Tf2-1"/>
    <property type="match status" value="1"/>
</dbReference>
<dbReference type="InterPro" id="IPR056924">
    <property type="entry name" value="SH3_Tf2-1"/>
</dbReference>
<dbReference type="AlphaFoldDB" id="A0A371GPL8"/>